<comment type="caution">
    <text evidence="1">The sequence shown here is derived from an EMBL/GenBank/DDBJ whole genome shotgun (WGS) entry which is preliminary data.</text>
</comment>
<dbReference type="EMBL" id="CM037156">
    <property type="protein sequence ID" value="KAH7837692.1"/>
    <property type="molecule type" value="Genomic_DNA"/>
</dbReference>
<dbReference type="Proteomes" id="UP000828048">
    <property type="component" value="Chromosome 6"/>
</dbReference>
<evidence type="ECO:0000313" key="1">
    <source>
        <dbReference type="EMBL" id="KAH7837692.1"/>
    </source>
</evidence>
<name>A0ACB7XA97_9ERIC</name>
<proteinExistence type="predicted"/>
<organism evidence="1 2">
    <name type="scientific">Vaccinium darrowii</name>
    <dbReference type="NCBI Taxonomy" id="229202"/>
    <lineage>
        <taxon>Eukaryota</taxon>
        <taxon>Viridiplantae</taxon>
        <taxon>Streptophyta</taxon>
        <taxon>Embryophyta</taxon>
        <taxon>Tracheophyta</taxon>
        <taxon>Spermatophyta</taxon>
        <taxon>Magnoliopsida</taxon>
        <taxon>eudicotyledons</taxon>
        <taxon>Gunneridae</taxon>
        <taxon>Pentapetalae</taxon>
        <taxon>asterids</taxon>
        <taxon>Ericales</taxon>
        <taxon>Ericaceae</taxon>
        <taxon>Vaccinioideae</taxon>
        <taxon>Vaccinieae</taxon>
        <taxon>Vaccinium</taxon>
    </lineage>
</organism>
<gene>
    <name evidence="1" type="ORF">Vadar_016784</name>
</gene>
<protein>
    <submittedName>
        <fullName evidence="1">Uncharacterized protein</fullName>
    </submittedName>
</protein>
<sequence length="221" mass="25011">MRGVGKVRNQNDDCIPVIANHRKHTNTNGNQSLLTLFVDNLPEDVNLSWLKHLFNKFGVVKDASIPTKRSKVSGRRFGFVHYNCQVSAMLAISKTHGLWIEDRRLFVKSASFNNKWANNCSQNRKRNFSVDLGSTKGKNNSETHKETSDVGKNKWFNGAKSFAQVVGTVQEGGKANKQEWEGDPKNHKLFIRPADNGWLYRSIVAKLHKFMVVDALEEGNL</sequence>
<reference evidence="1 2" key="1">
    <citation type="journal article" date="2021" name="Hortic Res">
        <title>High-quality reference genome and annotation aids understanding of berry development for evergreen blueberry (Vaccinium darrowii).</title>
        <authorList>
            <person name="Yu J."/>
            <person name="Hulse-Kemp A.M."/>
            <person name="Babiker E."/>
            <person name="Staton M."/>
        </authorList>
    </citation>
    <scope>NUCLEOTIDE SEQUENCE [LARGE SCALE GENOMIC DNA]</scope>
    <source>
        <strain evidence="2">cv. NJ 8807/NJ 8810</strain>
        <tissue evidence="1">Young leaf</tissue>
    </source>
</reference>
<keyword evidence="2" id="KW-1185">Reference proteome</keyword>
<accession>A0ACB7XA97</accession>
<evidence type="ECO:0000313" key="2">
    <source>
        <dbReference type="Proteomes" id="UP000828048"/>
    </source>
</evidence>